<reference evidence="4" key="1">
    <citation type="journal article" date="2019" name="Int. J. Syst. Evol. Microbiol.">
        <title>The Global Catalogue of Microorganisms (GCM) 10K type strain sequencing project: providing services to taxonomists for standard genome sequencing and annotation.</title>
        <authorList>
            <consortium name="The Broad Institute Genomics Platform"/>
            <consortium name="The Broad Institute Genome Sequencing Center for Infectious Disease"/>
            <person name="Wu L."/>
            <person name="Ma J."/>
        </authorList>
    </citation>
    <scope>NUCLEOTIDE SEQUENCE [LARGE SCALE GENOMIC DNA]</scope>
    <source>
        <strain evidence="4">KCTC 22209</strain>
    </source>
</reference>
<organism evidence="3 4">
    <name type="scientific">Sphingobacterium anhuiense</name>
    <dbReference type="NCBI Taxonomy" id="493780"/>
    <lineage>
        <taxon>Bacteria</taxon>
        <taxon>Pseudomonadati</taxon>
        <taxon>Bacteroidota</taxon>
        <taxon>Sphingobacteriia</taxon>
        <taxon>Sphingobacteriales</taxon>
        <taxon>Sphingobacteriaceae</taxon>
        <taxon>Sphingobacterium</taxon>
    </lineage>
</organism>
<protein>
    <submittedName>
        <fullName evidence="3">DUF6850 family outer membrane beta-barrel protein</fullName>
    </submittedName>
</protein>
<dbReference type="Proteomes" id="UP001597509">
    <property type="component" value="Unassembled WGS sequence"/>
</dbReference>
<evidence type="ECO:0000256" key="1">
    <source>
        <dbReference type="SAM" id="SignalP"/>
    </source>
</evidence>
<gene>
    <name evidence="3" type="ORF">ACFS6I_01095</name>
</gene>
<sequence>MKISSKIVYLTLIAALSGTQLHAQKSPNSLEPSSVSLNESRRLWQHTGVAAALTLDSVLHYSTLYLAHRSDQGDFRRPQQARSANEQTIATRGNLNLGQFYLEGGFKYKRQQLNEVDFNASLIDPYRGMPFLVADTNSSDWRNQHYTLDFAVASPRYKDRWTFGLESQYKASSGAKQRDIRAENYYYSLYLSPSIMYHLGKHHLGTSFIYQDTKEESAQSLVNTYVNQQYYTVMGLGHSIAALGGSGLYNYMGNSRGLGLHYEYSGSVRVLLSGHYKWEVEDVNSSYSSPMPVGSVSRKILSANASLFKEDNVRLHRINATFYQRDMNGIEYVLQRVNREEENYWDILSKDIRSTYRTTISGLNYTFLHKKNVSYKWKFNGGIQYEKIDDRYIIPGSNKKSETFLYQLGTERQILLSSHLEQGLMIGLQTSYRQRISANYHYKGNFPEYPTVTKLENNDLAWMQSDALCLHIPVRYSRQVQENKLSQLYIQAEGSLMKPSSKTFDKRTSYQVSLGINF</sequence>
<evidence type="ECO:0000259" key="2">
    <source>
        <dbReference type="Pfam" id="PF21012"/>
    </source>
</evidence>
<feature type="signal peptide" evidence="1">
    <location>
        <begin position="1"/>
        <end position="23"/>
    </location>
</feature>
<comment type="caution">
    <text evidence="3">The sequence shown here is derived from an EMBL/GenBank/DDBJ whole genome shotgun (WGS) entry which is preliminary data.</text>
</comment>
<feature type="domain" description="DUF6850" evidence="2">
    <location>
        <begin position="50"/>
        <end position="518"/>
    </location>
</feature>
<proteinExistence type="predicted"/>
<keyword evidence="4" id="KW-1185">Reference proteome</keyword>
<name>A0ABW5YQA0_9SPHI</name>
<keyword evidence="1" id="KW-0732">Signal</keyword>
<dbReference type="InterPro" id="IPR049236">
    <property type="entry name" value="DUF6850"/>
</dbReference>
<evidence type="ECO:0000313" key="4">
    <source>
        <dbReference type="Proteomes" id="UP001597509"/>
    </source>
</evidence>
<accession>A0ABW5YQA0</accession>
<evidence type="ECO:0000313" key="3">
    <source>
        <dbReference type="EMBL" id="MFD2902501.1"/>
    </source>
</evidence>
<dbReference type="EMBL" id="JBHUPE010000001">
    <property type="protein sequence ID" value="MFD2902501.1"/>
    <property type="molecule type" value="Genomic_DNA"/>
</dbReference>
<dbReference type="Pfam" id="PF21012">
    <property type="entry name" value="DUF6850"/>
    <property type="match status" value="1"/>
</dbReference>
<dbReference type="RefSeq" id="WP_380917512.1">
    <property type="nucleotide sequence ID" value="NZ_JBHUPE010000001.1"/>
</dbReference>
<feature type="chain" id="PRO_5046873809" evidence="1">
    <location>
        <begin position="24"/>
        <end position="518"/>
    </location>
</feature>